<dbReference type="Pfam" id="PF07589">
    <property type="entry name" value="PEP-CTERM"/>
    <property type="match status" value="1"/>
</dbReference>
<dbReference type="AlphaFoldDB" id="A0A0F8YLQ8"/>
<dbReference type="EMBL" id="LAZR01052728">
    <property type="protein sequence ID" value="KKK82318.1"/>
    <property type="molecule type" value="Genomic_DNA"/>
</dbReference>
<feature type="non-terminal residue" evidence="3">
    <location>
        <position position="1"/>
    </location>
</feature>
<accession>A0A0F8YLQ8</accession>
<comment type="caution">
    <text evidence="3">The sequence shown here is derived from an EMBL/GenBank/DDBJ whole genome shotgun (WGS) entry which is preliminary data.</text>
</comment>
<dbReference type="NCBIfam" id="TIGR02595">
    <property type="entry name" value="PEP_CTERM"/>
    <property type="match status" value="1"/>
</dbReference>
<sequence>SLTDTDLTGDLLTILTSGNDLTGDEFHAVSWSGDWTGEVVYGDGYVQLKNMVPEPATLAMLGIGGCLALRRRRSRTCRAV</sequence>
<reference evidence="3" key="1">
    <citation type="journal article" date="2015" name="Nature">
        <title>Complex archaea that bridge the gap between prokaryotes and eukaryotes.</title>
        <authorList>
            <person name="Spang A."/>
            <person name="Saw J.H."/>
            <person name="Jorgensen S.L."/>
            <person name="Zaremba-Niedzwiedzka K."/>
            <person name="Martijn J."/>
            <person name="Lind A.E."/>
            <person name="van Eijk R."/>
            <person name="Schleper C."/>
            <person name="Guy L."/>
            <person name="Ettema T.J."/>
        </authorList>
    </citation>
    <scope>NUCLEOTIDE SEQUENCE</scope>
</reference>
<protein>
    <recommendedName>
        <fullName evidence="2">Ice-binding protein C-terminal domain-containing protein</fullName>
    </recommendedName>
</protein>
<gene>
    <name evidence="3" type="ORF">LCGC14_2804580</name>
</gene>
<keyword evidence="1" id="KW-1133">Transmembrane helix</keyword>
<keyword evidence="1" id="KW-0472">Membrane</keyword>
<proteinExistence type="predicted"/>
<feature type="transmembrane region" description="Helical" evidence="1">
    <location>
        <begin position="51"/>
        <end position="69"/>
    </location>
</feature>
<evidence type="ECO:0000256" key="1">
    <source>
        <dbReference type="SAM" id="Phobius"/>
    </source>
</evidence>
<evidence type="ECO:0000259" key="2">
    <source>
        <dbReference type="Pfam" id="PF07589"/>
    </source>
</evidence>
<evidence type="ECO:0000313" key="3">
    <source>
        <dbReference type="EMBL" id="KKK82318.1"/>
    </source>
</evidence>
<organism evidence="3">
    <name type="scientific">marine sediment metagenome</name>
    <dbReference type="NCBI Taxonomy" id="412755"/>
    <lineage>
        <taxon>unclassified sequences</taxon>
        <taxon>metagenomes</taxon>
        <taxon>ecological metagenomes</taxon>
    </lineage>
</organism>
<keyword evidence="1" id="KW-0812">Transmembrane</keyword>
<dbReference type="InterPro" id="IPR013424">
    <property type="entry name" value="Ice-binding_C"/>
</dbReference>
<feature type="domain" description="Ice-binding protein C-terminal" evidence="2">
    <location>
        <begin position="52"/>
        <end position="72"/>
    </location>
</feature>
<name>A0A0F8YLQ8_9ZZZZ</name>